<proteinExistence type="predicted"/>
<sequence>MIISITRFDMHRNMQLMHDADVTPQRHLDMAIKPTENMAESAIPLEIALAIFSFCEIEACVDLRQVSSFWNEAFKQADEIVKHKVLGRNAVIQPGEAGSELETWTDCALVFVARLRSSKWRAIESVEQVDTPPGKKSEARILPAIQVYGRLPSDFRGLLVGCDHSKVNEELILKDKYAIDGRSLRAREIIPGRDEMGRIDSVDGHKVQVTYKDISVVLPAKMAELTNIYMNDAVIVARSGTECFLLPRVSTDFRDGQGFGYSQKYYESPEFSNRSSYISTYYQDAPQTSRTFRLADLYHKRMVDLFSTSANIDAVATFNGLVWFTKCTGKGLAYIPVFLDGTNMYYRKDRMIHGIDGRFWGDQGSKSRDAQRYTCYGTEAGAEIIDLANGTVTDIETADDASHIFAGYSNGEFGAWYFSSKMMEGLKKMLTVHTKVDPGRAEYDLSKKPEKERWWKTMKMGMTKSIS</sequence>
<evidence type="ECO:0000313" key="1">
    <source>
        <dbReference type="EMBL" id="RDW25940.1"/>
    </source>
</evidence>
<evidence type="ECO:0008006" key="3">
    <source>
        <dbReference type="Google" id="ProtNLM"/>
    </source>
</evidence>
<reference evidence="1 2" key="1">
    <citation type="submission" date="2018-07" db="EMBL/GenBank/DDBJ databases">
        <title>Draft Genome Assemblies for Five Robust Yarrowia lipolytica Strains Exhibiting High Lipid Production and Pentose Sugar Utilization and Sugar Alcohol Secretion from Undetoxified Lignocellulosic Biomass Hydrolysates.</title>
        <authorList>
            <consortium name="DOE Joint Genome Institute"/>
            <person name="Walker C."/>
            <person name="Ryu S."/>
            <person name="Na H."/>
            <person name="Zane M."/>
            <person name="LaButti K."/>
            <person name="Lipzen A."/>
            <person name="Haridas S."/>
            <person name="Barry K."/>
            <person name="Grigoriev I.V."/>
            <person name="Quarterman J."/>
            <person name="Slininger P."/>
            <person name="Dien B."/>
            <person name="Trinh C.T."/>
        </authorList>
    </citation>
    <scope>NUCLEOTIDE SEQUENCE [LARGE SCALE GENOMIC DNA]</scope>
    <source>
        <strain evidence="1 2">YB392</strain>
    </source>
</reference>
<dbReference type="SUPFAM" id="SSF81383">
    <property type="entry name" value="F-box domain"/>
    <property type="match status" value="1"/>
</dbReference>
<dbReference type="VEuPathDB" id="FungiDB:YALI0_A04631g"/>
<dbReference type="VEuPathDB" id="FungiDB:YALI1_A04781g"/>
<accession>A0A371C7G4</accession>
<protein>
    <recommendedName>
        <fullName evidence="3">F-box domain-containing protein</fullName>
    </recommendedName>
</protein>
<dbReference type="VEuPathDB" id="FungiDB:YALI1_A04795g"/>
<organism evidence="1 2">
    <name type="scientific">Yarrowia lipolytica</name>
    <name type="common">Candida lipolytica</name>
    <dbReference type="NCBI Taxonomy" id="4952"/>
    <lineage>
        <taxon>Eukaryota</taxon>
        <taxon>Fungi</taxon>
        <taxon>Dikarya</taxon>
        <taxon>Ascomycota</taxon>
        <taxon>Saccharomycotina</taxon>
        <taxon>Dipodascomycetes</taxon>
        <taxon>Dipodascales</taxon>
        <taxon>Dipodascales incertae sedis</taxon>
        <taxon>Yarrowia</taxon>
    </lineage>
</organism>
<evidence type="ECO:0000313" key="2">
    <source>
        <dbReference type="Proteomes" id="UP000256601"/>
    </source>
</evidence>
<dbReference type="AlphaFoldDB" id="A0A371C7G4"/>
<dbReference type="EMBL" id="KZ858990">
    <property type="protein sequence ID" value="RDW25940.1"/>
    <property type="molecule type" value="Genomic_DNA"/>
</dbReference>
<dbReference type="Proteomes" id="UP000256601">
    <property type="component" value="Unassembled WGS sequence"/>
</dbReference>
<dbReference type="InterPro" id="IPR036047">
    <property type="entry name" value="F-box-like_dom_sf"/>
</dbReference>
<name>A0A371C7G4_YARLL</name>
<gene>
    <name evidence="1" type="ORF">B0I71DRAFT_170689</name>
</gene>